<organism evidence="2 3">
    <name type="scientific">Candidatus Terrybacteria bacterium RIFCSPLOWO2_01_FULL_40_23</name>
    <dbReference type="NCBI Taxonomy" id="1802366"/>
    <lineage>
        <taxon>Bacteria</taxon>
        <taxon>Candidatus Terryibacteriota</taxon>
    </lineage>
</organism>
<dbReference type="AlphaFoldDB" id="A0A1G2PUS3"/>
<proteinExistence type="predicted"/>
<keyword evidence="1" id="KW-0812">Transmembrane</keyword>
<feature type="transmembrane region" description="Helical" evidence="1">
    <location>
        <begin position="6"/>
        <end position="27"/>
    </location>
</feature>
<feature type="transmembrane region" description="Helical" evidence="1">
    <location>
        <begin position="76"/>
        <end position="96"/>
    </location>
</feature>
<gene>
    <name evidence="2" type="ORF">A3A97_00855</name>
</gene>
<keyword evidence="1" id="KW-1133">Transmembrane helix</keyword>
<name>A0A1G2PUS3_9BACT</name>
<evidence type="ECO:0000313" key="2">
    <source>
        <dbReference type="EMBL" id="OHA51381.1"/>
    </source>
</evidence>
<feature type="transmembrane region" description="Helical" evidence="1">
    <location>
        <begin position="34"/>
        <end position="54"/>
    </location>
</feature>
<evidence type="ECO:0000256" key="1">
    <source>
        <dbReference type="SAM" id="Phobius"/>
    </source>
</evidence>
<evidence type="ECO:0000313" key="3">
    <source>
        <dbReference type="Proteomes" id="UP000176951"/>
    </source>
</evidence>
<protein>
    <submittedName>
        <fullName evidence="2">Uncharacterized protein</fullName>
    </submittedName>
</protein>
<accession>A0A1G2PUS3</accession>
<reference evidence="2 3" key="1">
    <citation type="journal article" date="2016" name="Nat. Commun.">
        <title>Thousands of microbial genomes shed light on interconnected biogeochemical processes in an aquifer system.</title>
        <authorList>
            <person name="Anantharaman K."/>
            <person name="Brown C.T."/>
            <person name="Hug L.A."/>
            <person name="Sharon I."/>
            <person name="Castelle C.J."/>
            <person name="Probst A.J."/>
            <person name="Thomas B.C."/>
            <person name="Singh A."/>
            <person name="Wilkins M.J."/>
            <person name="Karaoz U."/>
            <person name="Brodie E.L."/>
            <person name="Williams K.H."/>
            <person name="Hubbard S.S."/>
            <person name="Banfield J.F."/>
        </authorList>
    </citation>
    <scope>NUCLEOTIDE SEQUENCE [LARGE SCALE GENOMIC DNA]</scope>
</reference>
<dbReference type="Proteomes" id="UP000176951">
    <property type="component" value="Unassembled WGS sequence"/>
</dbReference>
<keyword evidence="1" id="KW-0472">Membrane</keyword>
<dbReference type="EMBL" id="MHSW01000023">
    <property type="protein sequence ID" value="OHA51381.1"/>
    <property type="molecule type" value="Genomic_DNA"/>
</dbReference>
<sequence length="107" mass="12199">MSSADAFFQTIITVLFSILVANTFDYFGILPFGIVLILMAVSWVPVGFVSAEIIDRVPPFVSDDQAYLPDSIKREWIFYGWIAFCLAVPILLWAFFKLAHRKISFSR</sequence>
<comment type="caution">
    <text evidence="2">The sequence shown here is derived from an EMBL/GenBank/DDBJ whole genome shotgun (WGS) entry which is preliminary data.</text>
</comment>